<dbReference type="RefSeq" id="WP_256388404.1">
    <property type="nucleotide sequence ID" value="NZ_CABFLZ010000003.1"/>
</dbReference>
<organism evidence="3 4">
    <name type="scientific">Neisseria subflava</name>
    <dbReference type="NCBI Taxonomy" id="28449"/>
    <lineage>
        <taxon>Bacteria</taxon>
        <taxon>Pseudomonadati</taxon>
        <taxon>Pseudomonadota</taxon>
        <taxon>Betaproteobacteria</taxon>
        <taxon>Neisseriales</taxon>
        <taxon>Neisseriaceae</taxon>
        <taxon>Neisseria</taxon>
    </lineage>
</organism>
<keyword evidence="4" id="KW-1185">Reference proteome</keyword>
<feature type="transmembrane region" description="Helical" evidence="1">
    <location>
        <begin position="6"/>
        <end position="29"/>
    </location>
</feature>
<protein>
    <submittedName>
        <fullName evidence="3">Uncharacterized protein</fullName>
    </submittedName>
</protein>
<name>A0A9X9QZM3_NEISU</name>
<dbReference type="Proteomes" id="UP000626795">
    <property type="component" value="Unassembled WGS sequence"/>
</dbReference>
<evidence type="ECO:0000313" key="3">
    <source>
        <dbReference type="EMBL" id="VTY02802.1"/>
    </source>
</evidence>
<proteinExistence type="predicted"/>
<gene>
    <name evidence="3" type="ORF">ONOEEDHL_01713</name>
    <name evidence="2" type="ORF">QP451_06685</name>
</gene>
<comment type="caution">
    <text evidence="3">The sequence shown here is derived from an EMBL/GenBank/DDBJ whole genome shotgun (WGS) entry which is preliminary data.</text>
</comment>
<dbReference type="AlphaFoldDB" id="A0A9X9QZM3"/>
<dbReference type="EMBL" id="CABFLZ010000003">
    <property type="protein sequence ID" value="VTY02802.1"/>
    <property type="molecule type" value="Genomic_DNA"/>
</dbReference>
<evidence type="ECO:0000313" key="4">
    <source>
        <dbReference type="Proteomes" id="UP000626795"/>
    </source>
</evidence>
<dbReference type="GeneID" id="80987631"/>
<reference evidence="2" key="2">
    <citation type="submission" date="2023-05" db="EMBL/GenBank/DDBJ databases">
        <title>Cataloging the Phylogenetic Diversity of Human Bladder Bacteria.</title>
        <authorList>
            <person name="Du J."/>
        </authorList>
    </citation>
    <scope>NUCLEOTIDE SEQUENCE</scope>
    <source>
        <strain evidence="2">UMB1050</strain>
    </source>
</reference>
<keyword evidence="1" id="KW-0472">Membrane</keyword>
<reference evidence="3" key="1">
    <citation type="submission" date="2019-05" db="EMBL/GenBank/DDBJ databases">
        <authorList>
            <person name="Hibberd M."/>
        </authorList>
    </citation>
    <scope>NUCLEOTIDE SEQUENCE</scope>
    <source>
        <strain evidence="3">Neisseria_subflava_BgEED23</strain>
    </source>
</reference>
<sequence length="43" mass="4710">MDKFILAMIGMAIALLIIIGGGFIAVEYFKSHPEAFQVKPLSK</sequence>
<dbReference type="Proteomes" id="UP001236303">
    <property type="component" value="Unassembled WGS sequence"/>
</dbReference>
<keyword evidence="1" id="KW-0812">Transmembrane</keyword>
<evidence type="ECO:0000313" key="2">
    <source>
        <dbReference type="EMBL" id="MDK7242715.1"/>
    </source>
</evidence>
<keyword evidence="1" id="KW-1133">Transmembrane helix</keyword>
<dbReference type="EMBL" id="JASOPA010000005">
    <property type="protein sequence ID" value="MDK7242715.1"/>
    <property type="molecule type" value="Genomic_DNA"/>
</dbReference>
<evidence type="ECO:0000256" key="1">
    <source>
        <dbReference type="SAM" id="Phobius"/>
    </source>
</evidence>
<accession>A0A9X9QZM3</accession>